<sequence length="202" mass="21279">MFSGAQVSLYPMSGNFAGIIFDAIKALDPYRDALRIETDDISTLLVGPPDVLLAAMRDLFVFAARSGEHCVLSAAVSRGCPGEPDDPICGVNLGDGIKASLAERIDAALTAVATTPVTDQPSAAQFSLYVMGTGDHMDEIYGCIDFLKRSGTFDKAKNFSTKLRGDAGAIFATLQQAFVNFGPPEGHVTLDVTVSANSPTRA</sequence>
<name>A0A387FY54_9HYPH</name>
<feature type="domain" description="Thiamin/hydroxymethyl pyrimidine-binding YkoF putative" evidence="2">
    <location>
        <begin position="4"/>
        <end position="83"/>
    </location>
</feature>
<dbReference type="Gene3D" id="3.30.70.930">
    <property type="match status" value="2"/>
</dbReference>
<keyword evidence="4" id="KW-1185">Reference proteome</keyword>
<evidence type="ECO:0000259" key="2">
    <source>
        <dbReference type="Pfam" id="PF07615"/>
    </source>
</evidence>
<dbReference type="Pfam" id="PF07615">
    <property type="entry name" value="Ykof"/>
    <property type="match status" value="2"/>
</dbReference>
<dbReference type="InterPro" id="IPR011522">
    <property type="entry name" value="Thiamin/HMP-bd_put_YkoF"/>
</dbReference>
<feature type="binding site" evidence="1">
    <location>
        <position position="9"/>
    </location>
    <ligand>
        <name>thiamine</name>
        <dbReference type="ChEBI" id="CHEBI:18385"/>
    </ligand>
</feature>
<dbReference type="Proteomes" id="UP000282195">
    <property type="component" value="Chromosome"/>
</dbReference>
<dbReference type="EMBL" id="CP032694">
    <property type="protein sequence ID" value="AYG60781.1"/>
    <property type="molecule type" value="Genomic_DNA"/>
</dbReference>
<protein>
    <submittedName>
        <fullName evidence="3">HMP/thiamine-binding protein</fullName>
    </submittedName>
</protein>
<dbReference type="SUPFAM" id="SSF89957">
    <property type="entry name" value="MTH1187/YkoF-like"/>
    <property type="match status" value="1"/>
</dbReference>
<gene>
    <name evidence="3" type="ORF">CCGE525_19680</name>
</gene>
<feature type="binding site" evidence="1">
    <location>
        <position position="43"/>
    </location>
    <ligand>
        <name>thiamine</name>
        <dbReference type="ChEBI" id="CHEBI:18385"/>
    </ligand>
</feature>
<dbReference type="OrthoDB" id="7767286at2"/>
<dbReference type="AlphaFoldDB" id="A0A387FY54"/>
<organism evidence="3 4">
    <name type="scientific">Rhizobium jaguaris</name>
    <dbReference type="NCBI Taxonomy" id="1312183"/>
    <lineage>
        <taxon>Bacteria</taxon>
        <taxon>Pseudomonadati</taxon>
        <taxon>Pseudomonadota</taxon>
        <taxon>Alphaproteobacteria</taxon>
        <taxon>Hyphomicrobiales</taxon>
        <taxon>Rhizobiaceae</taxon>
        <taxon>Rhizobium/Agrobacterium group</taxon>
        <taxon>Rhizobium</taxon>
    </lineage>
</organism>
<dbReference type="InterPro" id="IPR029756">
    <property type="entry name" value="MTH1187/YkoF-like"/>
</dbReference>
<dbReference type="KEGG" id="rjg:CCGE525_19680"/>
<evidence type="ECO:0000313" key="4">
    <source>
        <dbReference type="Proteomes" id="UP000282195"/>
    </source>
</evidence>
<dbReference type="PIRSF" id="PIRSF021331">
    <property type="entry name" value="YkoF"/>
    <property type="match status" value="1"/>
</dbReference>
<dbReference type="RefSeq" id="WP_120705750.1">
    <property type="nucleotide sequence ID" value="NZ_CP032694.1"/>
</dbReference>
<accession>A0A387FY54</accession>
<evidence type="ECO:0000313" key="3">
    <source>
        <dbReference type="EMBL" id="AYG60781.1"/>
    </source>
</evidence>
<feature type="domain" description="Thiamin/hydroxymethyl pyrimidine-binding YkoF putative" evidence="2">
    <location>
        <begin position="124"/>
        <end position="201"/>
    </location>
</feature>
<proteinExistence type="predicted"/>
<dbReference type="GO" id="GO:0030975">
    <property type="term" value="F:thiamine binding"/>
    <property type="evidence" value="ECO:0007669"/>
    <property type="project" value="InterPro"/>
</dbReference>
<dbReference type="InterPro" id="IPR015835">
    <property type="entry name" value="HMP/thiamine-bd"/>
</dbReference>
<reference evidence="3 4" key="1">
    <citation type="submission" date="2018-10" db="EMBL/GenBank/DDBJ databases">
        <title>Rhizobium etli, R. leguminosarum and a new Rhizobium genospecies from Phaseolus dumosus.</title>
        <authorList>
            <person name="Ramirez-Puebla S.T."/>
            <person name="Rogel-Hernandez M.A."/>
            <person name="Guerrero G."/>
            <person name="Ormeno-Orrillo E."/>
            <person name="Martinez-Romero J.C."/>
            <person name="Negrete-Yankelevich S."/>
            <person name="Martinez-Romero E."/>
        </authorList>
    </citation>
    <scope>NUCLEOTIDE SEQUENCE [LARGE SCALE GENOMIC DNA]</scope>
    <source>
        <strain evidence="3 4">CCGE525</strain>
    </source>
</reference>
<evidence type="ECO:0000256" key="1">
    <source>
        <dbReference type="PIRSR" id="PIRSR021331-1"/>
    </source>
</evidence>